<proteinExistence type="inferred from homology"/>
<dbReference type="KEGG" id="kne:92184361"/>
<evidence type="ECO:0000256" key="13">
    <source>
        <dbReference type="ARBA" id="ARBA00023242"/>
    </source>
</evidence>
<feature type="region of interest" description="Disordered" evidence="16">
    <location>
        <begin position="422"/>
        <end position="484"/>
    </location>
</feature>
<feature type="compositionally biased region" description="Low complexity" evidence="16">
    <location>
        <begin position="201"/>
        <end position="212"/>
    </location>
</feature>
<keyword evidence="13" id="KW-0539">Nucleus</keyword>
<feature type="region of interest" description="Disordered" evidence="16">
    <location>
        <begin position="295"/>
        <end position="317"/>
    </location>
</feature>
<dbReference type="RefSeq" id="XP_066799394.1">
    <property type="nucleotide sequence ID" value="XM_066950179.1"/>
</dbReference>
<protein>
    <recommendedName>
        <fullName evidence="5">DASH complex subunit ASK1</fullName>
    </recommendedName>
</protein>
<feature type="region of interest" description="Disordered" evidence="16">
    <location>
        <begin position="498"/>
        <end position="546"/>
    </location>
</feature>
<feature type="region of interest" description="Disordered" evidence="16">
    <location>
        <begin position="123"/>
        <end position="219"/>
    </location>
</feature>
<dbReference type="GO" id="GO:0051301">
    <property type="term" value="P:cell division"/>
    <property type="evidence" value="ECO:0007669"/>
    <property type="project" value="UniProtKB-KW"/>
</dbReference>
<feature type="compositionally biased region" description="Polar residues" evidence="16">
    <location>
        <begin position="529"/>
        <end position="546"/>
    </location>
</feature>
<evidence type="ECO:0000313" key="17">
    <source>
        <dbReference type="EMBL" id="KAK8843446.1"/>
    </source>
</evidence>
<name>A0AAW0YG26_9TREE</name>
<keyword evidence="12" id="KW-0206">Cytoskeleton</keyword>
<gene>
    <name evidence="17" type="ORF">IAR55_007103</name>
</gene>
<comment type="caution">
    <text evidence="17">The sequence shown here is derived from an EMBL/GenBank/DDBJ whole genome shotgun (WGS) entry which is preliminary data.</text>
</comment>
<sequence>MLSQSPSNPLLQPPFYVIPGIDPNAPISAQTEQIDQLNTLLLQEIDANFAKFHQIVTSRILPEIKRFAIAGEPTREAALFWRSFFTAASAIRFPGTGDHSLNSQQHDTSTQYDDQTLTLRREADESSIQHDEGSFMFDPPPGTSSTPLPAGRNGGRGGGRLNDSWEDSMESPFDRLDRKLRDELRIGKEGEYAETSGSDMPTPSLPSGYSLPGLGGSRSMSQMSNFHEGHSTGTVGIDPPSFTGTIAPPAGARPSSATPRANRTAAYGAALAANNPFGANFNGIADLRSTPLNIKSKSNRHKKPKTSILPGIDDSDSDDELKFGMSPPVTMNFTLPPRAQAVMNAAKAKTPAKPSRSEATSSRGGEGSDIGGETQAKFIIDDLLEQMGSDNSPGLETPEGLRRYSIMPSEFQPGEGKLLFSSERGDEHVSSSHPIREEDEDEYGDDTYHAAPALRNSDLGQGLVGDDRQGGRRSLAANTSYGSDTVDLPAGQVVYSAGEEEEDSFDEEGDTFDTNGYISSLHSAHGSVHGSSEQQQLGTGGSSVPYSTIQMNNDIHLADDSYLSSEDGEADYSTTSEAGAVFGGKVPGGGGGGGGGRKSEFNLMKKEDMDTYHGGKLLDAAGNEMDNSPTNALRRIGGQ</sequence>
<feature type="compositionally biased region" description="Gly residues" evidence="16">
    <location>
        <begin position="581"/>
        <end position="596"/>
    </location>
</feature>
<feature type="compositionally biased region" description="Basic and acidic residues" evidence="16">
    <location>
        <begin position="172"/>
        <end position="191"/>
    </location>
</feature>
<feature type="region of interest" description="Disordered" evidence="16">
    <location>
        <begin position="581"/>
        <end position="601"/>
    </location>
</feature>
<evidence type="ECO:0000256" key="5">
    <source>
        <dbReference type="ARBA" id="ARBA00014520"/>
    </source>
</evidence>
<feature type="region of interest" description="Disordered" evidence="16">
    <location>
        <begin position="615"/>
        <end position="639"/>
    </location>
</feature>
<evidence type="ECO:0000256" key="4">
    <source>
        <dbReference type="ARBA" id="ARBA00010731"/>
    </source>
</evidence>
<dbReference type="Proteomes" id="UP001388673">
    <property type="component" value="Unassembled WGS sequence"/>
</dbReference>
<evidence type="ECO:0000256" key="15">
    <source>
        <dbReference type="ARBA" id="ARBA00023328"/>
    </source>
</evidence>
<dbReference type="PANTHER" id="PTHR28200:SF1">
    <property type="entry name" value="DASH COMPLEX SUBUNIT ASK1"/>
    <property type="match status" value="1"/>
</dbReference>
<keyword evidence="15" id="KW-0137">Centromere</keyword>
<feature type="compositionally biased region" description="Basic and acidic residues" evidence="16">
    <location>
        <begin position="123"/>
        <end position="133"/>
    </location>
</feature>
<evidence type="ECO:0000256" key="12">
    <source>
        <dbReference type="ARBA" id="ARBA00023212"/>
    </source>
</evidence>
<comment type="similarity">
    <text evidence="4">Belongs to the DASH complex ASK1 family.</text>
</comment>
<evidence type="ECO:0000256" key="3">
    <source>
        <dbReference type="ARBA" id="ARBA00004629"/>
    </source>
</evidence>
<evidence type="ECO:0000256" key="1">
    <source>
        <dbReference type="ARBA" id="ARBA00004123"/>
    </source>
</evidence>
<feature type="compositionally biased region" description="Acidic residues" evidence="16">
    <location>
        <begin position="498"/>
        <end position="511"/>
    </location>
</feature>
<reference evidence="17 18" key="1">
    <citation type="journal article" date="2024" name="bioRxiv">
        <title>Comparative genomics of Cryptococcus and Kwoniella reveals pathogenesis evolution and contrasting karyotype dynamics via intercentromeric recombination or chromosome fusion.</title>
        <authorList>
            <person name="Coelho M.A."/>
            <person name="David-Palma M."/>
            <person name="Shea T."/>
            <person name="Bowers K."/>
            <person name="McGinley-Smith S."/>
            <person name="Mohammad A.W."/>
            <person name="Gnirke A."/>
            <person name="Yurkov A.M."/>
            <person name="Nowrousian M."/>
            <person name="Sun S."/>
            <person name="Cuomo C.A."/>
            <person name="Heitman J."/>
        </authorList>
    </citation>
    <scope>NUCLEOTIDE SEQUENCE [LARGE SCALE GENOMIC DNA]</scope>
    <source>
        <strain evidence="17 18">CBS 13917</strain>
    </source>
</reference>
<comment type="subcellular location">
    <subcellularLocation>
        <location evidence="3">Chromosome</location>
        <location evidence="3">Centromere</location>
        <location evidence="3">Kinetochore</location>
    </subcellularLocation>
    <subcellularLocation>
        <location evidence="2">Cytoplasm</location>
        <location evidence="2">Cytoskeleton</location>
        <location evidence="2">Spindle</location>
    </subcellularLocation>
    <subcellularLocation>
        <location evidence="1">Nucleus</location>
    </subcellularLocation>
</comment>
<dbReference type="GO" id="GO:0044732">
    <property type="term" value="C:mitotic spindle pole body"/>
    <property type="evidence" value="ECO:0007669"/>
    <property type="project" value="TreeGrafter"/>
</dbReference>
<organism evidence="17 18">
    <name type="scientific">Kwoniella newhampshirensis</name>
    <dbReference type="NCBI Taxonomy" id="1651941"/>
    <lineage>
        <taxon>Eukaryota</taxon>
        <taxon>Fungi</taxon>
        <taxon>Dikarya</taxon>
        <taxon>Basidiomycota</taxon>
        <taxon>Agaricomycotina</taxon>
        <taxon>Tremellomycetes</taxon>
        <taxon>Tremellales</taxon>
        <taxon>Cryptococcaceae</taxon>
        <taxon>Kwoniella</taxon>
    </lineage>
</organism>
<feature type="compositionally biased region" description="Basic and acidic residues" evidence="16">
    <location>
        <begin position="423"/>
        <end position="436"/>
    </location>
</feature>
<evidence type="ECO:0000256" key="16">
    <source>
        <dbReference type="SAM" id="MobiDB-lite"/>
    </source>
</evidence>
<dbReference type="GO" id="GO:0008608">
    <property type="term" value="P:attachment of spindle microtubules to kinetochore"/>
    <property type="evidence" value="ECO:0007669"/>
    <property type="project" value="InterPro"/>
</dbReference>
<evidence type="ECO:0000256" key="14">
    <source>
        <dbReference type="ARBA" id="ARBA00023306"/>
    </source>
</evidence>
<feature type="region of interest" description="Disordered" evidence="16">
    <location>
        <begin position="346"/>
        <end position="373"/>
    </location>
</feature>
<evidence type="ECO:0000256" key="7">
    <source>
        <dbReference type="ARBA" id="ARBA00022490"/>
    </source>
</evidence>
<dbReference type="GO" id="GO:0072686">
    <property type="term" value="C:mitotic spindle"/>
    <property type="evidence" value="ECO:0007669"/>
    <property type="project" value="InterPro"/>
</dbReference>
<dbReference type="GO" id="GO:0042729">
    <property type="term" value="C:DASH complex"/>
    <property type="evidence" value="ECO:0007669"/>
    <property type="project" value="InterPro"/>
</dbReference>
<evidence type="ECO:0000256" key="9">
    <source>
        <dbReference type="ARBA" id="ARBA00022701"/>
    </source>
</evidence>
<evidence type="ECO:0000256" key="10">
    <source>
        <dbReference type="ARBA" id="ARBA00022776"/>
    </source>
</evidence>
<dbReference type="EMBL" id="JBCAWK010000015">
    <property type="protein sequence ID" value="KAK8843446.1"/>
    <property type="molecule type" value="Genomic_DNA"/>
</dbReference>
<dbReference type="GO" id="GO:0005874">
    <property type="term" value="C:microtubule"/>
    <property type="evidence" value="ECO:0007669"/>
    <property type="project" value="UniProtKB-KW"/>
</dbReference>
<dbReference type="PANTHER" id="PTHR28200">
    <property type="entry name" value="DASH COMPLEX SUBUNIT ASK1"/>
    <property type="match status" value="1"/>
</dbReference>
<keyword evidence="6" id="KW-0158">Chromosome</keyword>
<evidence type="ECO:0000256" key="2">
    <source>
        <dbReference type="ARBA" id="ARBA00004186"/>
    </source>
</evidence>
<keyword evidence="10" id="KW-0498">Mitosis</keyword>
<evidence type="ECO:0000256" key="8">
    <source>
        <dbReference type="ARBA" id="ARBA00022618"/>
    </source>
</evidence>
<dbReference type="InterPro" id="IPR013964">
    <property type="entry name" value="DASH_Ask1"/>
</dbReference>
<keyword evidence="7" id="KW-0963">Cytoplasm</keyword>
<evidence type="ECO:0000313" key="18">
    <source>
        <dbReference type="Proteomes" id="UP001388673"/>
    </source>
</evidence>
<keyword evidence="18" id="KW-1185">Reference proteome</keyword>
<evidence type="ECO:0000256" key="11">
    <source>
        <dbReference type="ARBA" id="ARBA00022838"/>
    </source>
</evidence>
<evidence type="ECO:0000256" key="6">
    <source>
        <dbReference type="ARBA" id="ARBA00022454"/>
    </source>
</evidence>
<dbReference type="Pfam" id="PF08655">
    <property type="entry name" value="DASH_Ask1"/>
    <property type="match status" value="1"/>
</dbReference>
<keyword evidence="8" id="KW-0132">Cell division</keyword>
<keyword evidence="9" id="KW-0493">Microtubule</keyword>
<keyword evidence="14" id="KW-0131">Cell cycle</keyword>
<accession>A0AAW0YG26</accession>
<dbReference type="AlphaFoldDB" id="A0AAW0YG26"/>
<dbReference type="GeneID" id="92184361"/>
<keyword evidence="11" id="KW-0995">Kinetochore</keyword>